<feature type="region of interest" description="Disordered" evidence="2">
    <location>
        <begin position="1"/>
        <end position="29"/>
    </location>
</feature>
<reference evidence="4" key="2">
    <citation type="submission" date="2022-08" db="EMBL/GenBank/DDBJ databases">
        <authorList>
            <person name="Poehlein A."/>
            <person name="Guzman J."/>
            <person name="Daniel R."/>
            <person name="Vilcinskas A."/>
        </authorList>
    </citation>
    <scope>NUCLEOTIDE SEQUENCE</scope>
    <source>
        <strain evidence="4">G314FT</strain>
    </source>
</reference>
<keyword evidence="4" id="KW-0132">Cell division</keyword>
<feature type="compositionally biased region" description="Polar residues" evidence="2">
    <location>
        <begin position="16"/>
        <end position="29"/>
    </location>
</feature>
<evidence type="ECO:0000313" key="5">
    <source>
        <dbReference type="Proteomes" id="UP001058273"/>
    </source>
</evidence>
<dbReference type="RefSeq" id="WP_257701554.1">
    <property type="nucleotide sequence ID" value="NZ_CP102451.1"/>
</dbReference>
<keyword evidence="1" id="KW-0175">Coiled coil</keyword>
<reference evidence="4" key="1">
    <citation type="submission" date="2022-08" db="EMBL/GenBank/DDBJ databases">
        <title>Genome sequence of Vagococcus luciliae DSM 112651.</title>
        <authorList>
            <person name="Juan G."/>
            <person name="Anja P."/>
            <person name="Rolf D."/>
            <person name="Kampfer P."/>
            <person name="Vilcinskas A."/>
        </authorList>
    </citation>
    <scope>NUCLEOTIDE SEQUENCE</scope>
    <source>
        <strain evidence="4">G314FT</strain>
    </source>
</reference>
<protein>
    <submittedName>
        <fullName evidence="4">Cell division protein FtsL</fullName>
    </submittedName>
</protein>
<keyword evidence="3" id="KW-0472">Membrane</keyword>
<dbReference type="EMBL" id="CP102451">
    <property type="protein sequence ID" value="UUV97956.1"/>
    <property type="molecule type" value="Genomic_DNA"/>
</dbReference>
<dbReference type="Proteomes" id="UP001058273">
    <property type="component" value="Chromosome"/>
</dbReference>
<proteinExistence type="predicted"/>
<organism evidence="4 5">
    <name type="scientific">Vagococcus luciliae</name>
    <dbReference type="NCBI Taxonomy" id="2920380"/>
    <lineage>
        <taxon>Bacteria</taxon>
        <taxon>Bacillati</taxon>
        <taxon>Bacillota</taxon>
        <taxon>Bacilli</taxon>
        <taxon>Lactobacillales</taxon>
        <taxon>Enterococcaceae</taxon>
        <taxon>Vagococcus</taxon>
    </lineage>
</organism>
<keyword evidence="3" id="KW-0812">Transmembrane</keyword>
<feature type="transmembrane region" description="Helical" evidence="3">
    <location>
        <begin position="50"/>
        <end position="67"/>
    </location>
</feature>
<keyword evidence="4" id="KW-0131">Cell cycle</keyword>
<keyword evidence="5" id="KW-1185">Reference proteome</keyword>
<keyword evidence="3" id="KW-1133">Transmembrane helix</keyword>
<evidence type="ECO:0000256" key="2">
    <source>
        <dbReference type="SAM" id="MobiDB-lite"/>
    </source>
</evidence>
<accession>A0ABY5NWY4</accession>
<sequence length="130" mass="14960">MSLPEKQSPFTYKDSPVNSPVSKENSTLKEVQPPIIPQSKLKKVTKLEKFIFTVFIATFLCLAVATIRMTTYINREEEAISSLQADSKQMQQDIETLDQEKNELQRTERLKKIAESAGMQMHDENIRKIK</sequence>
<evidence type="ECO:0000256" key="3">
    <source>
        <dbReference type="SAM" id="Phobius"/>
    </source>
</evidence>
<feature type="coiled-coil region" evidence="1">
    <location>
        <begin position="73"/>
        <end position="117"/>
    </location>
</feature>
<evidence type="ECO:0000313" key="4">
    <source>
        <dbReference type="EMBL" id="UUV97956.1"/>
    </source>
</evidence>
<gene>
    <name evidence="4" type="primary">ftsL</name>
    <name evidence="4" type="ORF">G314FT_00460</name>
</gene>
<evidence type="ECO:0000256" key="1">
    <source>
        <dbReference type="SAM" id="Coils"/>
    </source>
</evidence>
<name>A0ABY5NWY4_9ENTE</name>
<dbReference type="GO" id="GO:0051301">
    <property type="term" value="P:cell division"/>
    <property type="evidence" value="ECO:0007669"/>
    <property type="project" value="UniProtKB-KW"/>
</dbReference>